<dbReference type="PANTHER" id="PTHR35249:SF2">
    <property type="entry name" value="DYNEIN REGULATORY COMPLEX SUBUNIT 7"/>
    <property type="match status" value="1"/>
</dbReference>
<dbReference type="AlphaFoldDB" id="A0A182J2K5"/>
<dbReference type="InterPro" id="IPR033551">
    <property type="entry name" value="DRC7/lobo"/>
</dbReference>
<dbReference type="GO" id="GO:0030317">
    <property type="term" value="P:flagellated sperm motility"/>
    <property type="evidence" value="ECO:0007669"/>
    <property type="project" value="TreeGrafter"/>
</dbReference>
<name>A0A182J2K5_ANOAO</name>
<dbReference type="EnsemblMetazoa" id="AATE010166-RA">
    <property type="protein sequence ID" value="AATE010166-PA.1"/>
    <property type="gene ID" value="AATE010166"/>
</dbReference>
<dbReference type="PANTHER" id="PTHR35249">
    <property type="entry name" value="DYNEIN REGULATORY COMPLEX SUBUNIT 7"/>
    <property type="match status" value="1"/>
</dbReference>
<sequence>MASSRDSSISANVADILIKKLRDKRAQARELRIPPPTPTREPTVRQSPEFNVDSLPSAETLDGVKRKLGIIDTCFPSYQPPPPVTPTPATDGDAEPVAEESYPETYRTLSSKEKLVLLFAENFRRQYREKFSHRKPLVLALPNECGVQKFVSTTLRPSVLLFPDLIGSWEEIAAFVADYIVYEPLDNQVNMVIRSSDPAPPTVPPLAALVCSCCRSALSLILFSRYLNCITCIAVTFGSLQASSHLRNFSPCSTASVELRMSATATEATVRSAVDEDGAGVWFESSDISLLMSSPVKLSAPPLWISSSSWLLLLLLCTLLPMAAGLTERSRTIAIGDGVMAGLLVESMFVGMHLHLHRLQSHPFATFLRPMVSTDGRGRRRRGRRRPTGIVVPRPSPVAVHHHPSAAVLPVLEVMVMVVVGKILRFRVALVLPLPLLLANVQIDRFAAAQRCVEMMMLMVLAQMVIQMVMVIVVERIRRRRRRRALGQLRVQDILVGGRQRCSGRGRTGATALLVVAATVVVVVLLTERVVVVVVQGRCQGRLLGLMLLLALLLFAVGARSTCSTTASSTRH</sequence>
<dbReference type="VEuPathDB" id="VectorBase:AATE010166"/>
<evidence type="ECO:0000313" key="1">
    <source>
        <dbReference type="EnsemblMetazoa" id="AATE010166-PA.1"/>
    </source>
</evidence>
<reference evidence="1" key="1">
    <citation type="submission" date="2022-08" db="UniProtKB">
        <authorList>
            <consortium name="EnsemblMetazoa"/>
        </authorList>
    </citation>
    <scope>IDENTIFICATION</scope>
    <source>
        <strain evidence="1">EBRO</strain>
    </source>
</reference>
<dbReference type="STRING" id="41427.A0A182J2K5"/>
<accession>A0A182J2K5</accession>
<organism evidence="1">
    <name type="scientific">Anopheles atroparvus</name>
    <name type="common">European mosquito</name>
    <dbReference type="NCBI Taxonomy" id="41427"/>
    <lineage>
        <taxon>Eukaryota</taxon>
        <taxon>Metazoa</taxon>
        <taxon>Ecdysozoa</taxon>
        <taxon>Arthropoda</taxon>
        <taxon>Hexapoda</taxon>
        <taxon>Insecta</taxon>
        <taxon>Pterygota</taxon>
        <taxon>Neoptera</taxon>
        <taxon>Endopterygota</taxon>
        <taxon>Diptera</taxon>
        <taxon>Nematocera</taxon>
        <taxon>Culicoidea</taxon>
        <taxon>Culicidae</taxon>
        <taxon>Anophelinae</taxon>
        <taxon>Anopheles</taxon>
    </lineage>
</organism>
<protein>
    <submittedName>
        <fullName evidence="1">Uncharacterized protein</fullName>
    </submittedName>
</protein>
<dbReference type="GO" id="GO:0031514">
    <property type="term" value="C:motile cilium"/>
    <property type="evidence" value="ECO:0007669"/>
    <property type="project" value="TreeGrafter"/>
</dbReference>
<proteinExistence type="predicted"/>